<keyword evidence="1" id="KW-0812">Transmembrane</keyword>
<evidence type="ECO:0000256" key="1">
    <source>
        <dbReference type="SAM" id="Phobius"/>
    </source>
</evidence>
<organism evidence="2 3">
    <name type="scientific">Atribacter laminatus</name>
    <dbReference type="NCBI Taxonomy" id="2847778"/>
    <lineage>
        <taxon>Bacteria</taxon>
        <taxon>Pseudomonadati</taxon>
        <taxon>Atribacterota</taxon>
        <taxon>Atribacteria</taxon>
        <taxon>Atribacterales</taxon>
        <taxon>Atribacteraceae</taxon>
        <taxon>Atribacter</taxon>
    </lineage>
</organism>
<dbReference type="KEGG" id="alam:RT761_01523"/>
<dbReference type="EMBL" id="CP065383">
    <property type="protein sequence ID" value="QPM68305.1"/>
    <property type="molecule type" value="Genomic_DNA"/>
</dbReference>
<evidence type="ECO:0000313" key="3">
    <source>
        <dbReference type="Proteomes" id="UP000594463"/>
    </source>
</evidence>
<dbReference type="RefSeq" id="WP_218110818.1">
    <property type="nucleotide sequence ID" value="NZ_CP065383.1"/>
</dbReference>
<proteinExistence type="predicted"/>
<dbReference type="Gene3D" id="2.60.120.260">
    <property type="entry name" value="Galactose-binding domain-like"/>
    <property type="match status" value="2"/>
</dbReference>
<dbReference type="GO" id="GO:0016020">
    <property type="term" value="C:membrane"/>
    <property type="evidence" value="ECO:0007669"/>
    <property type="project" value="InterPro"/>
</dbReference>
<dbReference type="InterPro" id="IPR018513">
    <property type="entry name" value="Cell_synthase_bac"/>
</dbReference>
<feature type="transmembrane region" description="Helical" evidence="1">
    <location>
        <begin position="721"/>
        <end position="740"/>
    </location>
</feature>
<accession>A0A7T1F3D5</accession>
<keyword evidence="1" id="KW-0472">Membrane</keyword>
<protein>
    <recommendedName>
        <fullName evidence="4">Cellulose synthase subunit</fullName>
    </recommendedName>
</protein>
<dbReference type="AlphaFoldDB" id="A0A7T1F3D5"/>
<evidence type="ECO:0000313" key="2">
    <source>
        <dbReference type="EMBL" id="QPM68305.1"/>
    </source>
</evidence>
<keyword evidence="3" id="KW-1185">Reference proteome</keyword>
<dbReference type="GO" id="GO:0006011">
    <property type="term" value="P:UDP-alpha-D-glucose metabolic process"/>
    <property type="evidence" value="ECO:0007669"/>
    <property type="project" value="InterPro"/>
</dbReference>
<sequence length="750" mass="87018">MWFKNDRRIVFFGAFLFISLFLLVLPITNLAFAQIPNAIVWNISDFVEQENDIRLEGYQPSYSFFLPYFKGVNWEETRLALKIWFSEVLNPESRVSLFINEQLAYTQLLKDIQIQPDQVAYLDIPIPETALKPNNQLIKIEIQPTLFISSHLGEDISSGNLWIIVKKESFITFKMKTDWIPQTIDDFLQSIKEAITLVLPPRPWSDRILQSYFTLYAFLHKIHREQPFRIQTLIAPSQLSSKDSKHNYQIYLIENSVSDYQLYGRKLFLTFEGIKTISSELHQFLIGKGGKTSYVTEDKISPRFFRTTFFDLGYSSFKFKGFGNMEKNLRFYFSDISHHPTSLNLRLFFNHTPLPSDFKGEAFFKLSINSQLVYSQRLNDKSSGHLFPIDLYLPAYFLKPVNTITLGLSYFPNKEDYRPGKMPFEGFISEDSYFQVKSSSQSAIFSVWKRIPTVLDNKMKIVLPSELDENTLQIAADILSSIQLYNSRLIPVEIIFGETQLNNLLGPSSMTIDWDPNFYPDIWDYHWANFIQLPKQIELALSSSNFRNLNLLQKIPAAIYNITIPFGQFIYQFFSSFLSNPIPIEAHQKENFLLIIVSPETIPNYLFSPVFFESGKMVVKDAIQDQTHLTTTLNEPISCLAFFYQNHIPVMLFTTSGPKSVADNHFKKYFNLKTTFSSISGNLVIFEKNGIIDATISENSLTVNGNKFLGYFSQYISNQRILLLFILGMIIILVIIFYYQKKNWLKNSDR</sequence>
<gene>
    <name evidence="2" type="ORF">RT761_01523</name>
</gene>
<dbReference type="Proteomes" id="UP000594463">
    <property type="component" value="Chromosome"/>
</dbReference>
<evidence type="ECO:0008006" key="4">
    <source>
        <dbReference type="Google" id="ProtNLM"/>
    </source>
</evidence>
<reference evidence="2 3" key="1">
    <citation type="journal article" date="2021" name="Nat. Commun.">
        <title>Isolation of a member of the candidate phylum Atribacteria reveals a unique cell membrane structure.</title>
        <authorList>
            <person name="Taiki K."/>
            <person name="Nobu M.K."/>
            <person name="Kusada H."/>
            <person name="Meng X.-Y."/>
            <person name="Hosoki N."/>
            <person name="Uematsu K."/>
            <person name="Yoshioka H."/>
            <person name="Kamagata Y."/>
            <person name="Tamaki H."/>
        </authorList>
    </citation>
    <scope>NUCLEOTIDE SEQUENCE [LARGE SCALE GENOMIC DNA]</scope>
    <source>
        <strain evidence="2 3">RT761</strain>
    </source>
</reference>
<dbReference type="Pfam" id="PF03170">
    <property type="entry name" value="BcsB"/>
    <property type="match status" value="1"/>
</dbReference>
<name>A0A7T1F3D5_ATRLM</name>
<keyword evidence="1" id="KW-1133">Transmembrane helix</keyword>